<dbReference type="SMART" id="SM00448">
    <property type="entry name" value="REC"/>
    <property type="match status" value="1"/>
</dbReference>
<dbReference type="PANTHER" id="PTHR43228:SF1">
    <property type="entry name" value="TWO-COMPONENT RESPONSE REGULATOR ARR22"/>
    <property type="match status" value="1"/>
</dbReference>
<dbReference type="Gene3D" id="3.40.50.2300">
    <property type="match status" value="1"/>
</dbReference>
<dbReference type="InterPro" id="IPR001789">
    <property type="entry name" value="Sig_transdc_resp-reg_receiver"/>
</dbReference>
<organism evidence="3 4">
    <name type="scientific">Tripterygium wilfordii</name>
    <name type="common">Thunder God vine</name>
    <dbReference type="NCBI Taxonomy" id="458696"/>
    <lineage>
        <taxon>Eukaryota</taxon>
        <taxon>Viridiplantae</taxon>
        <taxon>Streptophyta</taxon>
        <taxon>Embryophyta</taxon>
        <taxon>Tracheophyta</taxon>
        <taxon>Spermatophyta</taxon>
        <taxon>Magnoliopsida</taxon>
        <taxon>eudicotyledons</taxon>
        <taxon>Gunneridae</taxon>
        <taxon>Pentapetalae</taxon>
        <taxon>rosids</taxon>
        <taxon>fabids</taxon>
        <taxon>Celastrales</taxon>
        <taxon>Celastraceae</taxon>
        <taxon>Tripterygium</taxon>
    </lineage>
</organism>
<evidence type="ECO:0000313" key="3">
    <source>
        <dbReference type="EMBL" id="KAF5749282.1"/>
    </source>
</evidence>
<name>A0A7J7DSA7_TRIWF</name>
<keyword evidence="4" id="KW-1185">Reference proteome</keyword>
<evidence type="ECO:0000256" key="1">
    <source>
        <dbReference type="PROSITE-ProRule" id="PRU00169"/>
    </source>
</evidence>
<dbReference type="Proteomes" id="UP000593562">
    <property type="component" value="Unassembled WGS sequence"/>
</dbReference>
<comment type="caution">
    <text evidence="3">The sequence shown here is derived from an EMBL/GenBank/DDBJ whole genome shotgun (WGS) entry which is preliminary data.</text>
</comment>
<dbReference type="InterPro" id="IPR052048">
    <property type="entry name" value="ST_Response_Regulator"/>
</dbReference>
<feature type="domain" description="Response regulatory" evidence="2">
    <location>
        <begin position="12"/>
        <end position="127"/>
    </location>
</feature>
<accession>A0A7J7DSA7</accession>
<dbReference type="EMBL" id="JAAARO010000004">
    <property type="protein sequence ID" value="KAF5749282.1"/>
    <property type="molecule type" value="Genomic_DNA"/>
</dbReference>
<dbReference type="SUPFAM" id="SSF52172">
    <property type="entry name" value="CheY-like"/>
    <property type="match status" value="1"/>
</dbReference>
<protein>
    <submittedName>
        <fullName evidence="3">Two-component response regulator ARR22</fullName>
    </submittedName>
</protein>
<dbReference type="Pfam" id="PF00072">
    <property type="entry name" value="Response_reg"/>
    <property type="match status" value="1"/>
</dbReference>
<keyword evidence="1" id="KW-0597">Phosphoprotein</keyword>
<evidence type="ECO:0000313" key="4">
    <source>
        <dbReference type="Proteomes" id="UP000593562"/>
    </source>
</evidence>
<gene>
    <name evidence="3" type="ORF">HS088_TW04G01247</name>
</gene>
<evidence type="ECO:0000259" key="2">
    <source>
        <dbReference type="PROSITE" id="PS50110"/>
    </source>
</evidence>
<feature type="modified residue" description="4-aspartylphosphate" evidence="1">
    <location>
        <position position="62"/>
    </location>
</feature>
<dbReference type="PANTHER" id="PTHR43228">
    <property type="entry name" value="TWO-COMPONENT RESPONSE REGULATOR"/>
    <property type="match status" value="1"/>
</dbReference>
<dbReference type="GO" id="GO:0000160">
    <property type="term" value="P:phosphorelay signal transduction system"/>
    <property type="evidence" value="ECO:0007669"/>
    <property type="project" value="InterPro"/>
</dbReference>
<proteinExistence type="predicted"/>
<dbReference type="PROSITE" id="PS50110">
    <property type="entry name" value="RESPONSE_REGULATORY"/>
    <property type="match status" value="1"/>
</dbReference>
<dbReference type="InParanoid" id="A0A7J7DSA7"/>
<dbReference type="AlphaFoldDB" id="A0A7J7DSA7"/>
<dbReference type="InterPro" id="IPR011006">
    <property type="entry name" value="CheY-like_superfamily"/>
</dbReference>
<dbReference type="OrthoDB" id="21225at2759"/>
<reference evidence="3 4" key="1">
    <citation type="journal article" date="2020" name="Nat. Commun.">
        <title>Genome of Tripterygium wilfordii and identification of cytochrome P450 involved in triptolide biosynthesis.</title>
        <authorList>
            <person name="Tu L."/>
            <person name="Su P."/>
            <person name="Zhang Z."/>
            <person name="Gao L."/>
            <person name="Wang J."/>
            <person name="Hu T."/>
            <person name="Zhou J."/>
            <person name="Zhang Y."/>
            <person name="Zhao Y."/>
            <person name="Liu Y."/>
            <person name="Song Y."/>
            <person name="Tong Y."/>
            <person name="Lu Y."/>
            <person name="Yang J."/>
            <person name="Xu C."/>
            <person name="Jia M."/>
            <person name="Peters R.J."/>
            <person name="Huang L."/>
            <person name="Gao W."/>
        </authorList>
    </citation>
    <scope>NUCLEOTIDE SEQUENCE [LARGE SCALE GENOMIC DNA]</scope>
    <source>
        <strain evidence="4">cv. XIE 37</strain>
        <tissue evidence="3">Leaf</tissue>
    </source>
</reference>
<sequence length="131" mass="14304">MVFQKGSGLNLSVLVVDDDAVIRKIHSMLLENLGVEVQVALNGQQAVELHRLGSSFDIVLIDMEMPVMNGPDATKELRKMGVDCLIVGVTSHALSFEKEAFIEAGVNFCFAKPLNVQKLGCILQELSKPHN</sequence>
<dbReference type="CDD" id="cd17546">
    <property type="entry name" value="REC_hyHK_CKI1_RcsC-like"/>
    <property type="match status" value="1"/>
</dbReference>